<keyword evidence="1" id="KW-0805">Transcription regulation</keyword>
<name>A0A0R2HCE1_9FIRM</name>
<reference evidence="5 6" key="1">
    <citation type="journal article" date="2015" name="Genome Announc.">
        <title>Expanding the biotechnology potential of lactobacilli through comparative genomics of 213 strains and associated genera.</title>
        <authorList>
            <person name="Sun Z."/>
            <person name="Harris H.M."/>
            <person name="McCann A."/>
            <person name="Guo C."/>
            <person name="Argimon S."/>
            <person name="Zhang W."/>
            <person name="Yang X."/>
            <person name="Jeffery I.B."/>
            <person name="Cooney J.C."/>
            <person name="Kagawa T.F."/>
            <person name="Liu W."/>
            <person name="Song Y."/>
            <person name="Salvetti E."/>
            <person name="Wrobel A."/>
            <person name="Rasinkangas P."/>
            <person name="Parkhill J."/>
            <person name="Rea M.C."/>
            <person name="O'Sullivan O."/>
            <person name="Ritari J."/>
            <person name="Douillard F.P."/>
            <person name="Paul Ross R."/>
            <person name="Yang R."/>
            <person name="Briner A.E."/>
            <person name="Felis G.E."/>
            <person name="de Vos W.M."/>
            <person name="Barrangou R."/>
            <person name="Klaenhammer T.R."/>
            <person name="Caufield P.W."/>
            <person name="Cui Y."/>
            <person name="Zhang H."/>
            <person name="O'Toole P.W."/>
        </authorList>
    </citation>
    <scope>NUCLEOTIDE SEQUENCE [LARGE SCALE GENOMIC DNA]</scope>
    <source>
        <strain evidence="5 6">DSM 20405</strain>
    </source>
</reference>
<dbReference type="InterPro" id="IPR037923">
    <property type="entry name" value="HTH-like"/>
</dbReference>
<dbReference type="RefSeq" id="WP_051654369.1">
    <property type="nucleotide sequence ID" value="NZ_JNKN01000006.1"/>
</dbReference>
<feature type="domain" description="HTH araC/xylS-type" evidence="4">
    <location>
        <begin position="154"/>
        <end position="252"/>
    </location>
</feature>
<evidence type="ECO:0000313" key="5">
    <source>
        <dbReference type="EMBL" id="KRN50705.1"/>
    </source>
</evidence>
<dbReference type="GO" id="GO:0003700">
    <property type="term" value="F:DNA-binding transcription factor activity"/>
    <property type="evidence" value="ECO:0007669"/>
    <property type="project" value="InterPro"/>
</dbReference>
<dbReference type="GO" id="GO:0043565">
    <property type="term" value="F:sequence-specific DNA binding"/>
    <property type="evidence" value="ECO:0007669"/>
    <property type="project" value="InterPro"/>
</dbReference>
<dbReference type="PROSITE" id="PS00041">
    <property type="entry name" value="HTH_ARAC_FAMILY_1"/>
    <property type="match status" value="1"/>
</dbReference>
<dbReference type="AlphaFoldDB" id="A0A0R2HCE1"/>
<keyword evidence="6" id="KW-1185">Reference proteome</keyword>
<dbReference type="InterPro" id="IPR020449">
    <property type="entry name" value="Tscrpt_reg_AraC-type_HTH"/>
</dbReference>
<comment type="caution">
    <text evidence="5">The sequence shown here is derived from an EMBL/GenBank/DDBJ whole genome shotgun (WGS) entry which is preliminary data.</text>
</comment>
<evidence type="ECO:0000259" key="4">
    <source>
        <dbReference type="PROSITE" id="PS01124"/>
    </source>
</evidence>
<dbReference type="InterPro" id="IPR014710">
    <property type="entry name" value="RmlC-like_jellyroll"/>
</dbReference>
<dbReference type="Proteomes" id="UP000051841">
    <property type="component" value="Unassembled WGS sequence"/>
</dbReference>
<keyword evidence="2" id="KW-0238">DNA-binding</keyword>
<dbReference type="InterPro" id="IPR009057">
    <property type="entry name" value="Homeodomain-like_sf"/>
</dbReference>
<evidence type="ECO:0000256" key="2">
    <source>
        <dbReference type="ARBA" id="ARBA00023125"/>
    </source>
</evidence>
<dbReference type="InterPro" id="IPR018060">
    <property type="entry name" value="HTH_AraC"/>
</dbReference>
<keyword evidence="3" id="KW-0804">Transcription</keyword>
<dbReference type="PRINTS" id="PR00032">
    <property type="entry name" value="HTHARAC"/>
</dbReference>
<dbReference type="PATRIC" id="fig|1410657.5.peg.1845"/>
<dbReference type="PANTHER" id="PTHR43280">
    <property type="entry name" value="ARAC-FAMILY TRANSCRIPTIONAL REGULATOR"/>
    <property type="match status" value="1"/>
</dbReference>
<dbReference type="SUPFAM" id="SSF51215">
    <property type="entry name" value="Regulatory protein AraC"/>
    <property type="match status" value="1"/>
</dbReference>
<dbReference type="InterPro" id="IPR013096">
    <property type="entry name" value="Cupin_2"/>
</dbReference>
<organism evidence="5 6">
    <name type="scientific">Kandleria vitulina DSM 20405</name>
    <dbReference type="NCBI Taxonomy" id="1410657"/>
    <lineage>
        <taxon>Bacteria</taxon>
        <taxon>Bacillati</taxon>
        <taxon>Bacillota</taxon>
        <taxon>Erysipelotrichia</taxon>
        <taxon>Erysipelotrichales</taxon>
        <taxon>Coprobacillaceae</taxon>
        <taxon>Kandleria</taxon>
    </lineage>
</organism>
<dbReference type="SUPFAM" id="SSF46689">
    <property type="entry name" value="Homeodomain-like"/>
    <property type="match status" value="2"/>
</dbReference>
<dbReference type="Gene3D" id="2.60.120.10">
    <property type="entry name" value="Jelly Rolls"/>
    <property type="match status" value="1"/>
</dbReference>
<sequence>MRISSSDYAIEHCFFTHLDEVRHYHDSLKINYILKGKLKYTVEGEETIVEKGDLCLVNNNVFHEAILLEDTEMLSLIINHRFLSWMLNHKYFGFAIRKNPYRTPELILILLKVYSYHKKDRMLETYLLLLKMIKILKEETGIVSTDSFSSNVLLFVQQYIDRHYQNHINLEALSELTHYNESYLSTQFKKTFGIGINEYLRNVRMEHALLDLMESDKKILEIAFQNGFESIQSFNRIFKKLYDETPKNYRERSREMVCPS</sequence>
<dbReference type="Pfam" id="PF12833">
    <property type="entry name" value="HTH_18"/>
    <property type="match status" value="1"/>
</dbReference>
<evidence type="ECO:0000256" key="1">
    <source>
        <dbReference type="ARBA" id="ARBA00023015"/>
    </source>
</evidence>
<gene>
    <name evidence="5" type="ORF">IV49_GL001790</name>
</gene>
<accession>A0A0R2HCE1</accession>
<evidence type="ECO:0000313" key="6">
    <source>
        <dbReference type="Proteomes" id="UP000051841"/>
    </source>
</evidence>
<dbReference type="SMART" id="SM00342">
    <property type="entry name" value="HTH_ARAC"/>
    <property type="match status" value="1"/>
</dbReference>
<proteinExistence type="predicted"/>
<dbReference type="EMBL" id="JQBL01000006">
    <property type="protein sequence ID" value="KRN50705.1"/>
    <property type="molecule type" value="Genomic_DNA"/>
</dbReference>
<dbReference type="Pfam" id="PF07883">
    <property type="entry name" value="Cupin_2"/>
    <property type="match status" value="1"/>
</dbReference>
<protein>
    <recommendedName>
        <fullName evidence="4">HTH araC/xylS-type domain-containing protein</fullName>
    </recommendedName>
</protein>
<evidence type="ECO:0000256" key="3">
    <source>
        <dbReference type="ARBA" id="ARBA00023163"/>
    </source>
</evidence>
<dbReference type="Gene3D" id="1.10.10.60">
    <property type="entry name" value="Homeodomain-like"/>
    <property type="match status" value="2"/>
</dbReference>
<dbReference type="PROSITE" id="PS01124">
    <property type="entry name" value="HTH_ARAC_FAMILY_2"/>
    <property type="match status" value="1"/>
</dbReference>
<dbReference type="InterPro" id="IPR018062">
    <property type="entry name" value="HTH_AraC-typ_CS"/>
</dbReference>
<dbReference type="PANTHER" id="PTHR43280:SF2">
    <property type="entry name" value="HTH-TYPE TRANSCRIPTIONAL REGULATOR EXSA"/>
    <property type="match status" value="1"/>
</dbReference>